<reference evidence="3 5" key="1">
    <citation type="journal article" date="2011" name="Nature">
        <title>The Medicago genome provides insight into the evolution of rhizobial symbioses.</title>
        <authorList>
            <person name="Young N.D."/>
            <person name="Debelle F."/>
            <person name="Oldroyd G.E."/>
            <person name="Geurts R."/>
            <person name="Cannon S.B."/>
            <person name="Udvardi M.K."/>
            <person name="Benedito V.A."/>
            <person name="Mayer K.F."/>
            <person name="Gouzy J."/>
            <person name="Schoof H."/>
            <person name="Van de Peer Y."/>
            <person name="Proost S."/>
            <person name="Cook D.R."/>
            <person name="Meyers B.C."/>
            <person name="Spannagl M."/>
            <person name="Cheung F."/>
            <person name="De Mita S."/>
            <person name="Krishnakumar V."/>
            <person name="Gundlach H."/>
            <person name="Zhou S."/>
            <person name="Mudge J."/>
            <person name="Bharti A.K."/>
            <person name="Murray J.D."/>
            <person name="Naoumkina M.A."/>
            <person name="Rosen B."/>
            <person name="Silverstein K.A."/>
            <person name="Tang H."/>
            <person name="Rombauts S."/>
            <person name="Zhao P.X."/>
            <person name="Zhou P."/>
            <person name="Barbe V."/>
            <person name="Bardou P."/>
            <person name="Bechner M."/>
            <person name="Bellec A."/>
            <person name="Berger A."/>
            <person name="Berges H."/>
            <person name="Bidwell S."/>
            <person name="Bisseling T."/>
            <person name="Choisne N."/>
            <person name="Couloux A."/>
            <person name="Denny R."/>
            <person name="Deshpande S."/>
            <person name="Dai X."/>
            <person name="Doyle J.J."/>
            <person name="Dudez A.M."/>
            <person name="Farmer A.D."/>
            <person name="Fouteau S."/>
            <person name="Franken C."/>
            <person name="Gibelin C."/>
            <person name="Gish J."/>
            <person name="Goldstein S."/>
            <person name="Gonzalez A.J."/>
            <person name="Green P.J."/>
            <person name="Hallab A."/>
            <person name="Hartog M."/>
            <person name="Hua A."/>
            <person name="Humphray S.J."/>
            <person name="Jeong D.H."/>
            <person name="Jing Y."/>
            <person name="Jocker A."/>
            <person name="Kenton S.M."/>
            <person name="Kim D.J."/>
            <person name="Klee K."/>
            <person name="Lai H."/>
            <person name="Lang C."/>
            <person name="Lin S."/>
            <person name="Macmil S.L."/>
            <person name="Magdelenat G."/>
            <person name="Matthews L."/>
            <person name="McCorrison J."/>
            <person name="Monaghan E.L."/>
            <person name="Mun J.H."/>
            <person name="Najar F.Z."/>
            <person name="Nicholson C."/>
            <person name="Noirot C."/>
            <person name="O'Bleness M."/>
            <person name="Paule C.R."/>
            <person name="Poulain J."/>
            <person name="Prion F."/>
            <person name="Qin B."/>
            <person name="Qu C."/>
            <person name="Retzel E.F."/>
            <person name="Riddle C."/>
            <person name="Sallet E."/>
            <person name="Samain S."/>
            <person name="Samson N."/>
            <person name="Sanders I."/>
            <person name="Saurat O."/>
            <person name="Scarpelli C."/>
            <person name="Schiex T."/>
            <person name="Segurens B."/>
            <person name="Severin A.J."/>
            <person name="Sherrier D.J."/>
            <person name="Shi R."/>
            <person name="Sims S."/>
            <person name="Singer S.R."/>
            <person name="Sinharoy S."/>
            <person name="Sterck L."/>
            <person name="Viollet A."/>
            <person name="Wang B.B."/>
            <person name="Wang K."/>
            <person name="Wang M."/>
            <person name="Wang X."/>
            <person name="Warfsmann J."/>
            <person name="Weissenbach J."/>
            <person name="White D.D."/>
            <person name="White J.D."/>
            <person name="Wiley G.B."/>
            <person name="Wincker P."/>
            <person name="Xing Y."/>
            <person name="Yang L."/>
            <person name="Yao Z."/>
            <person name="Ying F."/>
            <person name="Zhai J."/>
            <person name="Zhou L."/>
            <person name="Zuber A."/>
            <person name="Denarie J."/>
            <person name="Dixon R.A."/>
            <person name="May G.D."/>
            <person name="Schwartz D.C."/>
            <person name="Rogers J."/>
            <person name="Quetier F."/>
            <person name="Town C.D."/>
            <person name="Roe B.A."/>
        </authorList>
    </citation>
    <scope>NUCLEOTIDE SEQUENCE [LARGE SCALE GENOMIC DNA]</scope>
    <source>
        <strain evidence="3">A17</strain>
        <strain evidence="4 5">cv. Jemalong A17</strain>
    </source>
</reference>
<organism evidence="3 5">
    <name type="scientific">Medicago truncatula</name>
    <name type="common">Barrel medic</name>
    <name type="synonym">Medicago tribuloides</name>
    <dbReference type="NCBI Taxonomy" id="3880"/>
    <lineage>
        <taxon>Eukaryota</taxon>
        <taxon>Viridiplantae</taxon>
        <taxon>Streptophyta</taxon>
        <taxon>Embryophyta</taxon>
        <taxon>Tracheophyta</taxon>
        <taxon>Spermatophyta</taxon>
        <taxon>Magnoliopsida</taxon>
        <taxon>eudicotyledons</taxon>
        <taxon>Gunneridae</taxon>
        <taxon>Pentapetalae</taxon>
        <taxon>rosids</taxon>
        <taxon>fabids</taxon>
        <taxon>Fabales</taxon>
        <taxon>Fabaceae</taxon>
        <taxon>Papilionoideae</taxon>
        <taxon>50 kb inversion clade</taxon>
        <taxon>NPAAA clade</taxon>
        <taxon>Hologalegina</taxon>
        <taxon>IRL clade</taxon>
        <taxon>Trifolieae</taxon>
        <taxon>Medicago</taxon>
    </lineage>
</organism>
<dbReference type="PaxDb" id="3880-AES88669"/>
<evidence type="ECO:0000313" key="5">
    <source>
        <dbReference type="Proteomes" id="UP000002051"/>
    </source>
</evidence>
<evidence type="ECO:0000259" key="2">
    <source>
        <dbReference type="Pfam" id="PF07127"/>
    </source>
</evidence>
<proteinExistence type="predicted"/>
<dbReference type="InterPro" id="IPR009810">
    <property type="entry name" value="Nodulin_late_dom"/>
</dbReference>
<dbReference type="Pfam" id="PF07127">
    <property type="entry name" value="Nodulin_late"/>
    <property type="match status" value="1"/>
</dbReference>
<keyword evidence="5" id="KW-1185">Reference proteome</keyword>
<protein>
    <submittedName>
        <fullName evidence="3">Nodule Cysteine-Rich (NCR) secreted peptide</fullName>
    </submittedName>
</protein>
<evidence type="ECO:0000313" key="4">
    <source>
        <dbReference type="EnsemblPlants" id="AES88669"/>
    </source>
</evidence>
<name>G7JQH9_MEDTR</name>
<keyword evidence="1" id="KW-0732">Signal</keyword>
<feature type="domain" description="Late nodulin" evidence="2">
    <location>
        <begin position="1"/>
        <end position="53"/>
    </location>
</feature>
<evidence type="ECO:0000256" key="1">
    <source>
        <dbReference type="SAM" id="SignalP"/>
    </source>
</evidence>
<accession>G7JQH9</accession>
<reference evidence="3 5" key="2">
    <citation type="journal article" date="2014" name="BMC Genomics">
        <title>An improved genome release (version Mt4.0) for the model legume Medicago truncatula.</title>
        <authorList>
            <person name="Tang H."/>
            <person name="Krishnakumar V."/>
            <person name="Bidwell S."/>
            <person name="Rosen B."/>
            <person name="Chan A."/>
            <person name="Zhou S."/>
            <person name="Gentzbittel L."/>
            <person name="Childs K.L."/>
            <person name="Yandell M."/>
            <person name="Gundlach H."/>
            <person name="Mayer K.F."/>
            <person name="Schwartz D.C."/>
            <person name="Town C.D."/>
        </authorList>
    </citation>
    <scope>GENOME REANNOTATION</scope>
    <source>
        <strain evidence="4 5">cv. Jemalong A17</strain>
    </source>
</reference>
<dbReference type="EnsemblPlants" id="AES88669">
    <property type="protein sequence ID" value="AES88669"/>
    <property type="gene ID" value="MTR_4g060730"/>
</dbReference>
<dbReference type="HOGENOM" id="CLU_181053_6_1_1"/>
<feature type="chain" id="PRO_5014573073" evidence="1">
    <location>
        <begin position="25"/>
        <end position="57"/>
    </location>
</feature>
<dbReference type="Proteomes" id="UP000002051">
    <property type="component" value="Chromosome 4"/>
</dbReference>
<reference evidence="4" key="3">
    <citation type="submission" date="2015-04" db="UniProtKB">
        <authorList>
            <consortium name="EnsemblPlants"/>
        </authorList>
    </citation>
    <scope>IDENTIFICATION</scope>
    <source>
        <strain evidence="4">cv. Jemalong A17</strain>
    </source>
</reference>
<gene>
    <name evidence="3" type="ordered locus">MTR_4g060730</name>
</gene>
<evidence type="ECO:0000313" key="3">
    <source>
        <dbReference type="EMBL" id="AES88669.1"/>
    </source>
</evidence>
<dbReference type="AlphaFoldDB" id="G7JQH9"/>
<dbReference type="EMBL" id="CM001220">
    <property type="protein sequence ID" value="AES88669.1"/>
    <property type="molecule type" value="Genomic_DNA"/>
</dbReference>
<sequence length="57" mass="6538">MARISLFVYALIIFFSLFFVLTNGELEIRCVSDADCPLFPLPLHNRCIDDVCHLFTS</sequence>
<feature type="signal peptide" evidence="1">
    <location>
        <begin position="1"/>
        <end position="24"/>
    </location>
</feature>
<dbReference type="GO" id="GO:0046872">
    <property type="term" value="F:metal ion binding"/>
    <property type="evidence" value="ECO:0007669"/>
    <property type="project" value="InterPro"/>
</dbReference>